<dbReference type="EMBL" id="JAAMPC010000009">
    <property type="protein sequence ID" value="KAG2291105.1"/>
    <property type="molecule type" value="Genomic_DNA"/>
</dbReference>
<evidence type="ECO:0000313" key="4">
    <source>
        <dbReference type="Proteomes" id="UP000886595"/>
    </source>
</evidence>
<keyword evidence="1" id="KW-0863">Zinc-finger</keyword>
<protein>
    <recommendedName>
        <fullName evidence="2">CCHC-type domain-containing protein</fullName>
    </recommendedName>
</protein>
<proteinExistence type="predicted"/>
<gene>
    <name evidence="3" type="ORF">Bca52824_037774</name>
</gene>
<keyword evidence="1" id="KW-0479">Metal-binding</keyword>
<dbReference type="PANTHER" id="PTHR31286:SF148">
    <property type="entry name" value="DUF4283 DOMAIN-CONTAINING PROTEIN"/>
    <property type="match status" value="1"/>
</dbReference>
<dbReference type="InterPro" id="IPR040256">
    <property type="entry name" value="At4g02000-like"/>
</dbReference>
<reference evidence="3 4" key="1">
    <citation type="submission" date="2020-02" db="EMBL/GenBank/DDBJ databases">
        <authorList>
            <person name="Ma Q."/>
            <person name="Huang Y."/>
            <person name="Song X."/>
            <person name="Pei D."/>
        </authorList>
    </citation>
    <scope>NUCLEOTIDE SEQUENCE [LARGE SCALE GENOMIC DNA]</scope>
    <source>
        <strain evidence="3">Sxm20200214</strain>
        <tissue evidence="3">Leaf</tissue>
    </source>
</reference>
<name>A0A8X7UT29_BRACI</name>
<sequence length="159" mass="17725">MPLWVDLMNVPGYLYSKKGLSFLSRTSGKFIKLHPNTKHCVRLDVARVLVEVDLSKPLPTKINFKGRDGSDVVVSITYPWLPPRCLSCSKWGHVEKDCSAPKANVEAAKQANVVIEQAIVVANDSVVLEGFSTKDTTEKSPSEIVTKLMEDLESYDWKC</sequence>
<feature type="domain" description="CCHC-type" evidence="2">
    <location>
        <begin position="84"/>
        <end position="98"/>
    </location>
</feature>
<evidence type="ECO:0000313" key="3">
    <source>
        <dbReference type="EMBL" id="KAG2291105.1"/>
    </source>
</evidence>
<dbReference type="GO" id="GO:0008270">
    <property type="term" value="F:zinc ion binding"/>
    <property type="evidence" value="ECO:0007669"/>
    <property type="project" value="UniProtKB-KW"/>
</dbReference>
<dbReference type="GO" id="GO:0003676">
    <property type="term" value="F:nucleic acid binding"/>
    <property type="evidence" value="ECO:0007669"/>
    <property type="project" value="InterPro"/>
</dbReference>
<evidence type="ECO:0000259" key="2">
    <source>
        <dbReference type="PROSITE" id="PS50158"/>
    </source>
</evidence>
<dbReference type="AlphaFoldDB" id="A0A8X7UT29"/>
<organism evidence="3 4">
    <name type="scientific">Brassica carinata</name>
    <name type="common">Ethiopian mustard</name>
    <name type="synonym">Abyssinian cabbage</name>
    <dbReference type="NCBI Taxonomy" id="52824"/>
    <lineage>
        <taxon>Eukaryota</taxon>
        <taxon>Viridiplantae</taxon>
        <taxon>Streptophyta</taxon>
        <taxon>Embryophyta</taxon>
        <taxon>Tracheophyta</taxon>
        <taxon>Spermatophyta</taxon>
        <taxon>Magnoliopsida</taxon>
        <taxon>eudicotyledons</taxon>
        <taxon>Gunneridae</taxon>
        <taxon>Pentapetalae</taxon>
        <taxon>rosids</taxon>
        <taxon>malvids</taxon>
        <taxon>Brassicales</taxon>
        <taxon>Brassicaceae</taxon>
        <taxon>Brassiceae</taxon>
        <taxon>Brassica</taxon>
    </lineage>
</organism>
<accession>A0A8X7UT29</accession>
<dbReference type="PROSITE" id="PS50158">
    <property type="entry name" value="ZF_CCHC"/>
    <property type="match status" value="1"/>
</dbReference>
<dbReference type="OrthoDB" id="1112756at2759"/>
<keyword evidence="4" id="KW-1185">Reference proteome</keyword>
<dbReference type="PANTHER" id="PTHR31286">
    <property type="entry name" value="GLYCINE-RICH CELL WALL STRUCTURAL PROTEIN 1.8-LIKE"/>
    <property type="match status" value="1"/>
</dbReference>
<comment type="caution">
    <text evidence="3">The sequence shown here is derived from an EMBL/GenBank/DDBJ whole genome shotgun (WGS) entry which is preliminary data.</text>
</comment>
<keyword evidence="1" id="KW-0862">Zinc</keyword>
<dbReference type="InterPro" id="IPR001878">
    <property type="entry name" value="Znf_CCHC"/>
</dbReference>
<evidence type="ECO:0000256" key="1">
    <source>
        <dbReference type="PROSITE-ProRule" id="PRU00047"/>
    </source>
</evidence>
<dbReference type="Proteomes" id="UP000886595">
    <property type="component" value="Unassembled WGS sequence"/>
</dbReference>